<gene>
    <name evidence="1" type="ORF">ACFFIX_21020</name>
</gene>
<reference evidence="1 2" key="1">
    <citation type="submission" date="2024-09" db="EMBL/GenBank/DDBJ databases">
        <authorList>
            <person name="Sun Q."/>
            <person name="Mori K."/>
        </authorList>
    </citation>
    <scope>NUCLEOTIDE SEQUENCE [LARGE SCALE GENOMIC DNA]</scope>
    <source>
        <strain evidence="1 2">CCM 7228</strain>
    </source>
</reference>
<name>A0ABV6GJK5_9BACI</name>
<dbReference type="RefSeq" id="WP_378937600.1">
    <property type="nucleotide sequence ID" value="NZ_JBHLVO010000026.1"/>
</dbReference>
<evidence type="ECO:0000313" key="1">
    <source>
        <dbReference type="EMBL" id="MFC0273870.1"/>
    </source>
</evidence>
<dbReference type="PROSITE" id="PS51257">
    <property type="entry name" value="PROKAR_LIPOPROTEIN"/>
    <property type="match status" value="1"/>
</dbReference>
<keyword evidence="2" id="KW-1185">Reference proteome</keyword>
<dbReference type="EMBL" id="JBHLVO010000026">
    <property type="protein sequence ID" value="MFC0273870.1"/>
    <property type="molecule type" value="Genomic_DNA"/>
</dbReference>
<dbReference type="InterPro" id="IPR052913">
    <property type="entry name" value="Glycopeptide_resist_protein"/>
</dbReference>
<dbReference type="Pfam" id="PF04294">
    <property type="entry name" value="VanW"/>
    <property type="match status" value="1"/>
</dbReference>
<comment type="caution">
    <text evidence="1">The sequence shown here is derived from an EMBL/GenBank/DDBJ whole genome shotgun (WGS) entry which is preliminary data.</text>
</comment>
<accession>A0ABV6GJK5</accession>
<dbReference type="InterPro" id="IPR007391">
    <property type="entry name" value="Vancomycin_resist_VanW"/>
</dbReference>
<evidence type="ECO:0000313" key="2">
    <source>
        <dbReference type="Proteomes" id="UP001589854"/>
    </source>
</evidence>
<organism evidence="1 2">
    <name type="scientific">Metabacillus herbersteinensis</name>
    <dbReference type="NCBI Taxonomy" id="283816"/>
    <lineage>
        <taxon>Bacteria</taxon>
        <taxon>Bacillati</taxon>
        <taxon>Bacillota</taxon>
        <taxon>Bacilli</taxon>
        <taxon>Bacillales</taxon>
        <taxon>Bacillaceae</taxon>
        <taxon>Metabacillus</taxon>
    </lineage>
</organism>
<proteinExistence type="predicted"/>
<dbReference type="Proteomes" id="UP001589854">
    <property type="component" value="Unassembled WGS sequence"/>
</dbReference>
<sequence>MGKFIIPGALAVLVLLSGCSLSVVGGKEKEEIKTSVSVPEKSVMLEDKKFDATVSLIDGRNGDVLSTFLPLDVLNLETEEKELKQLASNLAKEVDKPMVPKMIDKSGQLTEGKNRVVLDEEKMIETLKALSPLDRMIELPIVETIPNVTADTIKGIDESVIGSYKTTFDPSVAGRSANIELSAGDINQIILGPGDRFYFNLITGDRTPERGYQKAMEIVNKEFVEGYGGGICQTSSTLYNAVTAAGLEILEVHNHSRSIGYVPAGKDATVAYGFKDLKFMNNKNYPIMIKTNVDLQSGSIEVQILAAKQYVKS</sequence>
<dbReference type="PANTHER" id="PTHR35788">
    <property type="entry name" value="EXPORTED PROTEIN-RELATED"/>
    <property type="match status" value="1"/>
</dbReference>
<dbReference type="PANTHER" id="PTHR35788:SF1">
    <property type="entry name" value="EXPORTED PROTEIN"/>
    <property type="match status" value="1"/>
</dbReference>
<protein>
    <submittedName>
        <fullName evidence="1">VanW family protein</fullName>
    </submittedName>
</protein>